<proteinExistence type="predicted"/>
<reference evidence="1 2" key="1">
    <citation type="submission" date="2016-08" db="EMBL/GenBank/DDBJ databases">
        <authorList>
            <person name="Seilhamer J.J."/>
        </authorList>
    </citation>
    <scope>NUCLEOTIDE SEQUENCE [LARGE SCALE GENOMIC DNA]</scope>
    <source>
        <strain evidence="1">M3/6</strain>
    </source>
</reference>
<sequence>MRRLIYIIIIHLISIGVFAQTYTPFGTPIDGFYRGEGSSSDLALWEHEADAWVNAHGNGQVIKTGNATATYNCHSFAWNMSEGGNTMWINMFTILDGLIFNEKDPNTTLPGPTNITRYWTDGSYIEVPEYQATKVWFGSCWTWSHTLKKWVNQCDHSAIRLPSGLYESKWGPWGRYIHPRDKCPYNLSSRRYFKVNLPISGPPAPCNEGSYTIGNFNRLPSGFTVQWGTNNSNLTLVSGQGTDIAVYRKVRNGADMIECKIVYSNRTINLNPLNVYFGAPAIQWIAGPQSPPNGQEAGYEAILPHGAPIPTNYEWILNPQGRNSVYPSGRFVYIAFYDAGTYQLVCRATNNCGVGDYSVITLNVTNN</sequence>
<evidence type="ECO:0000313" key="2">
    <source>
        <dbReference type="Proteomes" id="UP000187464"/>
    </source>
</evidence>
<dbReference type="InterPro" id="IPR035986">
    <property type="entry name" value="PKD_dom_sf"/>
</dbReference>
<gene>
    <name evidence="1" type="ORF">PSM36_1918</name>
</gene>
<protein>
    <submittedName>
        <fullName evidence="1">Putative membrane protein</fullName>
    </submittedName>
</protein>
<accession>A0A1R3SWS7</accession>
<organism evidence="1 2">
    <name type="scientific">Proteiniphilum saccharofermentans</name>
    <dbReference type="NCBI Taxonomy" id="1642647"/>
    <lineage>
        <taxon>Bacteria</taxon>
        <taxon>Pseudomonadati</taxon>
        <taxon>Bacteroidota</taxon>
        <taxon>Bacteroidia</taxon>
        <taxon>Bacteroidales</taxon>
        <taxon>Dysgonomonadaceae</taxon>
        <taxon>Proteiniphilum</taxon>
    </lineage>
</organism>
<keyword evidence="2" id="KW-1185">Reference proteome</keyword>
<dbReference type="EMBL" id="LT605205">
    <property type="protein sequence ID" value="SCD20733.1"/>
    <property type="molecule type" value="Genomic_DNA"/>
</dbReference>
<dbReference type="KEGG" id="psac:PSM36_1918"/>
<dbReference type="SUPFAM" id="SSF49299">
    <property type="entry name" value="PKD domain"/>
    <property type="match status" value="1"/>
</dbReference>
<dbReference type="Proteomes" id="UP000187464">
    <property type="component" value="Chromosome I"/>
</dbReference>
<name>A0A1R3SWS7_9BACT</name>
<evidence type="ECO:0000313" key="1">
    <source>
        <dbReference type="EMBL" id="SCD20733.1"/>
    </source>
</evidence>
<dbReference type="AlphaFoldDB" id="A0A1R3SWS7"/>
<dbReference type="RefSeq" id="WP_076930696.1">
    <property type="nucleotide sequence ID" value="NZ_LT605205.1"/>
</dbReference>
<dbReference type="STRING" id="1642647.PSM36_1918"/>